<reference evidence="2 3" key="1">
    <citation type="journal article" date="2011" name="Cell">
        <title>The monarch butterfly genome yields insights into long-distance migration.</title>
        <authorList>
            <person name="Zhan S."/>
            <person name="Merlin C."/>
            <person name="Boore J.L."/>
            <person name="Reppert S.M."/>
        </authorList>
    </citation>
    <scope>NUCLEOTIDE SEQUENCE [LARGE SCALE GENOMIC DNA]</scope>
    <source>
        <strain evidence="2">F-2</strain>
    </source>
</reference>
<proteinExistence type="predicted"/>
<evidence type="ECO:0000313" key="2">
    <source>
        <dbReference type="EMBL" id="OWR44843.1"/>
    </source>
</evidence>
<evidence type="ECO:0000256" key="1">
    <source>
        <dbReference type="SAM" id="MobiDB-lite"/>
    </source>
</evidence>
<accession>A0A212ETM6</accession>
<feature type="compositionally biased region" description="Acidic residues" evidence="1">
    <location>
        <begin position="696"/>
        <end position="707"/>
    </location>
</feature>
<dbReference type="AlphaFoldDB" id="A0A212ETM6"/>
<dbReference type="InParanoid" id="A0A212ETM6"/>
<feature type="region of interest" description="Disordered" evidence="1">
    <location>
        <begin position="659"/>
        <end position="707"/>
    </location>
</feature>
<feature type="compositionally biased region" description="Acidic residues" evidence="1">
    <location>
        <begin position="662"/>
        <end position="674"/>
    </location>
</feature>
<dbReference type="Proteomes" id="UP000007151">
    <property type="component" value="Unassembled WGS sequence"/>
</dbReference>
<keyword evidence="3" id="KW-1185">Reference proteome</keyword>
<dbReference type="KEGG" id="dpl:KGM_209963"/>
<dbReference type="PANTHER" id="PTHR46704:SF1">
    <property type="entry name" value="TELOMERE LENGTH REGULATION PROTEIN TEL2 HOMOLOG"/>
    <property type="match status" value="1"/>
</dbReference>
<dbReference type="eggNOG" id="ENOG502RYW1">
    <property type="taxonomic scope" value="Eukaryota"/>
</dbReference>
<evidence type="ECO:0000313" key="3">
    <source>
        <dbReference type="Proteomes" id="UP000007151"/>
    </source>
</evidence>
<organism evidence="2 3">
    <name type="scientific">Danaus plexippus plexippus</name>
    <dbReference type="NCBI Taxonomy" id="278856"/>
    <lineage>
        <taxon>Eukaryota</taxon>
        <taxon>Metazoa</taxon>
        <taxon>Ecdysozoa</taxon>
        <taxon>Arthropoda</taxon>
        <taxon>Hexapoda</taxon>
        <taxon>Insecta</taxon>
        <taxon>Pterygota</taxon>
        <taxon>Neoptera</taxon>
        <taxon>Endopterygota</taxon>
        <taxon>Lepidoptera</taxon>
        <taxon>Glossata</taxon>
        <taxon>Ditrysia</taxon>
        <taxon>Papilionoidea</taxon>
        <taxon>Nymphalidae</taxon>
        <taxon>Danainae</taxon>
        <taxon>Danaini</taxon>
        <taxon>Danaina</taxon>
        <taxon>Danaus</taxon>
        <taxon>Danaus</taxon>
    </lineage>
</organism>
<evidence type="ECO:0008006" key="4">
    <source>
        <dbReference type="Google" id="ProtNLM"/>
    </source>
</evidence>
<protein>
    <recommendedName>
        <fullName evidence="4">Tesmin/TSO1-like CXC domain-containing protein</fullName>
    </recommendedName>
</protein>
<comment type="caution">
    <text evidence="2">The sequence shown here is derived from an EMBL/GenBank/DDBJ whole genome shotgun (WGS) entry which is preliminary data.</text>
</comment>
<sequence>MVAASDANSDLSKTVVKLGGFHMLMSFLGCIGHVMDGSGLKEALSKIYATNSVDKMLNGHAYARSIRGHILLRLALSIKIFEEMKIENCVLDELIEQITSRDVSYEDVEGCTSSSNSLIDQFQDKLKELKARGPTAQLWVQYFEMVSIALDFIRAERLGLFQEHLDAVRKMLPYFHAGGHFLYAKSAHLYLQDMLKLEETMDQQAFENFKNGFFTVKRTEKFNSGTWTDMVIEQSLMKSMKTEGGVSRGRSTQESVLCKWVYAMYATNTICEEIERFCNISFDSVDQHVDARDSRIKRDDTDVNELVGWFTLHNPFPNTNQLVSLASGIVGNDQINCHRAHEIGLQSMVKITGLNFNEIKLKRVDKVLPLSAINKSVKINDCKVSIDPMLLFQRITVSKKFESNLQEYLQYELSPYPTSLFDSNGMRKTTKATLYDNMMPVVIDLDENNVTYIIDGGFLLHRVVWSKDDTFSIILNKYIKYLQTHYGSAIVVVFDGYSDYNKLVEVFQQENCPKQTLLENGVRILLAFYNAPKSEDNIDHFRYTQFIKFTKLNKPVQLSTLPPTSVAAHQHIKRVYYQIQTWLGKDLEPQEWGWMLENEILEPIRTLLPPAPAELLNVIFCNCKNGCGSRCGCRKSGLQCSLACGQCNGQACLNASLYPSNPDEENTYDPDILEGLEMNMTDNEDDDNESNIFERQEEEDDEQEEDN</sequence>
<gene>
    <name evidence="2" type="ORF">KGM_209963</name>
</gene>
<dbReference type="EMBL" id="AGBW02012543">
    <property type="protein sequence ID" value="OWR44843.1"/>
    <property type="molecule type" value="Genomic_DNA"/>
</dbReference>
<dbReference type="PANTHER" id="PTHR46704">
    <property type="entry name" value="CXC DOMAIN-CONTAINING PROTEIN-RELATED"/>
    <property type="match status" value="1"/>
</dbReference>
<name>A0A212ETM6_DANPL</name>